<dbReference type="HAMAP" id="MF_00712">
    <property type="entry name" value="GcvPA"/>
    <property type="match status" value="1"/>
</dbReference>
<dbReference type="EMBL" id="BMIP01000003">
    <property type="protein sequence ID" value="GGD67584.1"/>
    <property type="molecule type" value="Genomic_DNA"/>
</dbReference>
<name>A0A916YYW1_9SPHN</name>
<dbReference type="Gene3D" id="3.40.640.10">
    <property type="entry name" value="Type I PLP-dependent aspartate aminotransferase-like (Major domain)"/>
    <property type="match status" value="1"/>
</dbReference>
<dbReference type="GO" id="GO:0009116">
    <property type="term" value="P:nucleoside metabolic process"/>
    <property type="evidence" value="ECO:0007669"/>
    <property type="project" value="InterPro"/>
</dbReference>
<evidence type="ECO:0000259" key="3">
    <source>
        <dbReference type="Pfam" id="PF02347"/>
    </source>
</evidence>
<evidence type="ECO:0000313" key="4">
    <source>
        <dbReference type="EMBL" id="GGD67584.1"/>
    </source>
</evidence>
<gene>
    <name evidence="2 4" type="primary">gcvPA</name>
    <name evidence="4" type="ORF">GCM10010990_16330</name>
</gene>
<dbReference type="Gene3D" id="3.90.1150.10">
    <property type="entry name" value="Aspartate Aminotransferase, domain 1"/>
    <property type="match status" value="1"/>
</dbReference>
<dbReference type="SUPFAM" id="SSF53383">
    <property type="entry name" value="PLP-dependent transferases"/>
    <property type="match status" value="1"/>
</dbReference>
<dbReference type="InterPro" id="IPR023010">
    <property type="entry name" value="GcvPA"/>
</dbReference>
<dbReference type="PANTHER" id="PTHR42806">
    <property type="entry name" value="GLYCINE CLEAVAGE SYSTEM P-PROTEIN"/>
    <property type="match status" value="1"/>
</dbReference>
<dbReference type="AlphaFoldDB" id="A0A916YYW1"/>
<reference evidence="4" key="2">
    <citation type="submission" date="2020-09" db="EMBL/GenBank/DDBJ databases">
        <authorList>
            <person name="Sun Q."/>
            <person name="Zhou Y."/>
        </authorList>
    </citation>
    <scope>NUCLEOTIDE SEQUENCE</scope>
    <source>
        <strain evidence="4">CGMCC 1.15360</strain>
    </source>
</reference>
<dbReference type="GO" id="GO:0019464">
    <property type="term" value="P:glycine decarboxylation via glycine cleavage system"/>
    <property type="evidence" value="ECO:0007669"/>
    <property type="project" value="UniProtKB-UniRule"/>
</dbReference>
<comment type="similarity">
    <text evidence="2">Belongs to the GcvP family. N-terminal subunit subfamily.</text>
</comment>
<accession>A0A916YYW1</accession>
<evidence type="ECO:0000313" key="5">
    <source>
        <dbReference type="Proteomes" id="UP000612349"/>
    </source>
</evidence>
<dbReference type="EC" id="1.4.4.2" evidence="2"/>
<dbReference type="Pfam" id="PF02347">
    <property type="entry name" value="GDC-P"/>
    <property type="match status" value="1"/>
</dbReference>
<reference evidence="4" key="1">
    <citation type="journal article" date="2014" name="Int. J. Syst. Evol. Microbiol.">
        <title>Complete genome sequence of Corynebacterium casei LMG S-19264T (=DSM 44701T), isolated from a smear-ripened cheese.</title>
        <authorList>
            <consortium name="US DOE Joint Genome Institute (JGI-PGF)"/>
            <person name="Walter F."/>
            <person name="Albersmeier A."/>
            <person name="Kalinowski J."/>
            <person name="Ruckert C."/>
        </authorList>
    </citation>
    <scope>NUCLEOTIDE SEQUENCE</scope>
    <source>
        <strain evidence="4">CGMCC 1.15360</strain>
    </source>
</reference>
<dbReference type="GO" id="GO:0004375">
    <property type="term" value="F:glycine dehydrogenase (decarboxylating) activity"/>
    <property type="evidence" value="ECO:0007669"/>
    <property type="project" value="UniProtKB-EC"/>
</dbReference>
<protein>
    <recommendedName>
        <fullName evidence="2">Probable glycine dehydrogenase (decarboxylating) subunit 1</fullName>
        <ecNumber evidence="2">1.4.4.2</ecNumber>
    </recommendedName>
    <alternativeName>
        <fullName evidence="2">Glycine cleavage system P-protein subunit 1</fullName>
    </alternativeName>
    <alternativeName>
        <fullName evidence="2">Glycine decarboxylase subunit 1</fullName>
    </alternativeName>
    <alternativeName>
        <fullName evidence="2">Glycine dehydrogenase (aminomethyl-transferring) subunit 1</fullName>
    </alternativeName>
</protein>
<comment type="catalytic activity">
    <reaction evidence="2">
        <text>N(6)-[(R)-lipoyl]-L-lysyl-[glycine-cleavage complex H protein] + glycine + H(+) = N(6)-[(R)-S(8)-aminomethyldihydrolipoyl]-L-lysyl-[glycine-cleavage complex H protein] + CO2</text>
        <dbReference type="Rhea" id="RHEA:24304"/>
        <dbReference type="Rhea" id="RHEA-COMP:10494"/>
        <dbReference type="Rhea" id="RHEA-COMP:10495"/>
        <dbReference type="ChEBI" id="CHEBI:15378"/>
        <dbReference type="ChEBI" id="CHEBI:16526"/>
        <dbReference type="ChEBI" id="CHEBI:57305"/>
        <dbReference type="ChEBI" id="CHEBI:83099"/>
        <dbReference type="ChEBI" id="CHEBI:83143"/>
        <dbReference type="EC" id="1.4.4.2"/>
    </reaction>
</comment>
<dbReference type="InterPro" id="IPR015421">
    <property type="entry name" value="PyrdxlP-dep_Trfase_major"/>
</dbReference>
<comment type="caution">
    <text evidence="4">The sequence shown here is derived from an EMBL/GenBank/DDBJ whole genome shotgun (WGS) entry which is preliminary data.</text>
</comment>
<dbReference type="InterPro" id="IPR015422">
    <property type="entry name" value="PyrdxlP-dep_Trfase_small"/>
</dbReference>
<sequence length="453" mass="48320">MRYLPLTETDRSAMLEKIGASDIDALFADVPAEALQKTPIAGLPLHASEMAVERHMKRLAAQNLSAADAPFFLGAGAYRHHVPATVDHIIQRGEFLTAYTPYQPEIAQGTLQVLFEFQTQVARMFGTDIANASMYDGSTACWEAIAMAGRITKKSRAVIGAIHPHYLATSQTMARFTGDTLVPVTPVLSADAGEDAVIAEIDETTSAVVVQYPDILGRIPDLQKIADAAHEKGALLITVVTEPVALGLLESPGSLGSDVVVGEGQSLGVGLNFGGPYLGLFGAREKYTRQMPGRLCGETVDADGKRGFVLTLSTREQHIRREKATSNICTNSGLCALAFSIHMTLLGGEGLGKLAAINHARAAHAAKRLGAIKGVELVNTGGFFNEFTLRLPGHDAREIAFRLTKRGILGGVSMGRLFPDHDEMGEGLLVCVTETVSDEDIGLFADALEEELA</sequence>
<dbReference type="InterPro" id="IPR015424">
    <property type="entry name" value="PyrdxlP-dep_Trfase"/>
</dbReference>
<dbReference type="NCBIfam" id="NF001696">
    <property type="entry name" value="PRK00451.1"/>
    <property type="match status" value="1"/>
</dbReference>
<dbReference type="InterPro" id="IPR049315">
    <property type="entry name" value="GDC-P_N"/>
</dbReference>
<evidence type="ECO:0000256" key="2">
    <source>
        <dbReference type="HAMAP-Rule" id="MF_00712"/>
    </source>
</evidence>
<dbReference type="RefSeq" id="WP_066771156.1">
    <property type="nucleotide sequence ID" value="NZ_BMIP01000003.1"/>
</dbReference>
<organism evidence="4 5">
    <name type="scientific">Croceicoccus mobilis</name>
    <dbReference type="NCBI Taxonomy" id="1703339"/>
    <lineage>
        <taxon>Bacteria</taxon>
        <taxon>Pseudomonadati</taxon>
        <taxon>Pseudomonadota</taxon>
        <taxon>Alphaproteobacteria</taxon>
        <taxon>Sphingomonadales</taxon>
        <taxon>Erythrobacteraceae</taxon>
        <taxon>Croceicoccus</taxon>
    </lineage>
</organism>
<feature type="domain" description="Glycine cleavage system P-protein N-terminal" evidence="3">
    <location>
        <begin position="1"/>
        <end position="442"/>
    </location>
</feature>
<keyword evidence="5" id="KW-1185">Reference proteome</keyword>
<comment type="function">
    <text evidence="2">The glycine cleavage system catalyzes the degradation of glycine. The P protein binds the alpha-amino group of glycine through its pyridoxal phosphate cofactor; CO(2) is released and the remaining methylamine moiety is then transferred to the lipoamide cofactor of the H protein.</text>
</comment>
<evidence type="ECO:0000256" key="1">
    <source>
        <dbReference type="ARBA" id="ARBA00023002"/>
    </source>
</evidence>
<dbReference type="PIRSF" id="PIRSF006815">
    <property type="entry name" value="GcvPA"/>
    <property type="match status" value="1"/>
</dbReference>
<dbReference type="Proteomes" id="UP000612349">
    <property type="component" value="Unassembled WGS sequence"/>
</dbReference>
<proteinExistence type="inferred from homology"/>
<keyword evidence="1 2" id="KW-0560">Oxidoreductase</keyword>
<comment type="subunit">
    <text evidence="2">The glycine cleavage system is composed of four proteins: P, T, L and H. In this organism, the P 'protein' is a heterodimer of two subunits.</text>
</comment>
<dbReference type="OrthoDB" id="9801272at2"/>
<dbReference type="PANTHER" id="PTHR42806:SF1">
    <property type="entry name" value="GLYCINE DEHYDROGENASE (DECARBOXYLATING)"/>
    <property type="match status" value="1"/>
</dbReference>